<sequence length="317" mass="36551">MAELVSNSALFVKETPSAPAGSTAEVIQLTNLFYQKEHDIYQRLGDHPRILRHHGWDERGLLFDRHPAGDLLRHLLIQRDPSPSLALRLRWACDIAEGLAYVHSKGVIWVDVNLHNSLLTRDQRVVLCDFAGSCMLNLPGEERLPFEYNESQIWMGPLMHIPLLRLPHARIWEGPGSPYPHPDWNFTPHMDRFAFGVVLFCLITLHFPHSPFLVVVDPEEVKRIYQLHQEACFDTLGEVAEYKDFEAIIQKCFQAQYHSTDDLFHDLERAVNVMPANAPLLQDGVKDPVVVEFDQRSSNRRLFPFPHEEDLDYYDAV</sequence>
<reference evidence="2" key="2">
    <citation type="journal article" date="2023" name="Proc. Natl. Acad. Sci. U.S.A.">
        <title>A global phylogenomic analysis of the shiitake genus Lentinula.</title>
        <authorList>
            <person name="Sierra-Patev S."/>
            <person name="Min B."/>
            <person name="Naranjo-Ortiz M."/>
            <person name="Looney B."/>
            <person name="Konkel Z."/>
            <person name="Slot J.C."/>
            <person name="Sakamoto Y."/>
            <person name="Steenwyk J.L."/>
            <person name="Rokas A."/>
            <person name="Carro J."/>
            <person name="Camarero S."/>
            <person name="Ferreira P."/>
            <person name="Molpeceres G."/>
            <person name="Ruiz-Duenas F.J."/>
            <person name="Serrano A."/>
            <person name="Henrissat B."/>
            <person name="Drula E."/>
            <person name="Hughes K.W."/>
            <person name="Mata J.L."/>
            <person name="Ishikawa N.K."/>
            <person name="Vargas-Isla R."/>
            <person name="Ushijima S."/>
            <person name="Smith C.A."/>
            <person name="Donoghue J."/>
            <person name="Ahrendt S."/>
            <person name="Andreopoulos W."/>
            <person name="He G."/>
            <person name="LaButti K."/>
            <person name="Lipzen A."/>
            <person name="Ng V."/>
            <person name="Riley R."/>
            <person name="Sandor L."/>
            <person name="Barry K."/>
            <person name="Martinez A.T."/>
            <person name="Xiao Y."/>
            <person name="Gibbons J.G."/>
            <person name="Terashima K."/>
            <person name="Grigoriev I.V."/>
            <person name="Hibbett D."/>
        </authorList>
    </citation>
    <scope>NUCLEOTIDE SEQUENCE</scope>
    <source>
        <strain evidence="2">Sp2 HRB7682 ss15</strain>
    </source>
</reference>
<dbReference type="PANTHER" id="PTHR23257">
    <property type="entry name" value="SERINE-THREONINE PROTEIN KINASE"/>
    <property type="match status" value="1"/>
</dbReference>
<gene>
    <name evidence="2" type="ORF">C8J55DRAFT_287615</name>
</gene>
<dbReference type="SMART" id="SM00220">
    <property type="entry name" value="S_TKc"/>
    <property type="match status" value="1"/>
</dbReference>
<keyword evidence="2" id="KW-0808">Transferase</keyword>
<name>A0A9W8ZQZ3_9AGAR</name>
<evidence type="ECO:0000313" key="2">
    <source>
        <dbReference type="EMBL" id="KAJ4464114.1"/>
    </source>
</evidence>
<dbReference type="Gene3D" id="1.10.510.10">
    <property type="entry name" value="Transferase(Phosphotransferase) domain 1"/>
    <property type="match status" value="1"/>
</dbReference>
<dbReference type="PROSITE" id="PS50011">
    <property type="entry name" value="PROTEIN_KINASE_DOM"/>
    <property type="match status" value="1"/>
</dbReference>
<dbReference type="InterPro" id="IPR001245">
    <property type="entry name" value="Ser-Thr/Tyr_kinase_cat_dom"/>
</dbReference>
<dbReference type="EMBL" id="JANVFS010000062">
    <property type="protein sequence ID" value="KAJ4464114.1"/>
    <property type="molecule type" value="Genomic_DNA"/>
</dbReference>
<evidence type="ECO:0000259" key="1">
    <source>
        <dbReference type="PROSITE" id="PS50011"/>
    </source>
</evidence>
<dbReference type="Pfam" id="PF07714">
    <property type="entry name" value="PK_Tyr_Ser-Thr"/>
    <property type="match status" value="1"/>
</dbReference>
<organism evidence="2 3">
    <name type="scientific">Lentinula lateritia</name>
    <dbReference type="NCBI Taxonomy" id="40482"/>
    <lineage>
        <taxon>Eukaryota</taxon>
        <taxon>Fungi</taxon>
        <taxon>Dikarya</taxon>
        <taxon>Basidiomycota</taxon>
        <taxon>Agaricomycotina</taxon>
        <taxon>Agaricomycetes</taxon>
        <taxon>Agaricomycetidae</taxon>
        <taxon>Agaricales</taxon>
        <taxon>Marasmiineae</taxon>
        <taxon>Omphalotaceae</taxon>
        <taxon>Lentinula</taxon>
    </lineage>
</organism>
<keyword evidence="2" id="KW-0418">Kinase</keyword>
<dbReference type="InterPro" id="IPR011009">
    <property type="entry name" value="Kinase-like_dom_sf"/>
</dbReference>
<reference evidence="2" key="1">
    <citation type="submission" date="2022-08" db="EMBL/GenBank/DDBJ databases">
        <authorList>
            <consortium name="DOE Joint Genome Institute"/>
            <person name="Min B."/>
            <person name="Riley R."/>
            <person name="Sierra-Patev S."/>
            <person name="Naranjo-Ortiz M."/>
            <person name="Looney B."/>
            <person name="Konkel Z."/>
            <person name="Slot J.C."/>
            <person name="Sakamoto Y."/>
            <person name="Steenwyk J.L."/>
            <person name="Rokas A."/>
            <person name="Carro J."/>
            <person name="Camarero S."/>
            <person name="Ferreira P."/>
            <person name="Molpeceres G."/>
            <person name="Ruiz-Duenas F.J."/>
            <person name="Serrano A."/>
            <person name="Henrissat B."/>
            <person name="Drula E."/>
            <person name="Hughes K.W."/>
            <person name="Mata J.L."/>
            <person name="Ishikawa N.K."/>
            <person name="Vargas-Isla R."/>
            <person name="Ushijima S."/>
            <person name="Smith C.A."/>
            <person name="Ahrendt S."/>
            <person name="Andreopoulos W."/>
            <person name="He G."/>
            <person name="Labutti K."/>
            <person name="Lipzen A."/>
            <person name="Ng V."/>
            <person name="Sandor L."/>
            <person name="Barry K."/>
            <person name="Martinez A.T."/>
            <person name="Xiao Y."/>
            <person name="Gibbons J.G."/>
            <person name="Terashima K."/>
            <person name="Hibbett D.S."/>
            <person name="Grigoriev I.V."/>
        </authorList>
    </citation>
    <scope>NUCLEOTIDE SEQUENCE</scope>
    <source>
        <strain evidence="2">Sp2 HRB7682 ss15</strain>
    </source>
</reference>
<comment type="caution">
    <text evidence="2">The sequence shown here is derived from an EMBL/GenBank/DDBJ whole genome shotgun (WGS) entry which is preliminary data.</text>
</comment>
<dbReference type="Proteomes" id="UP001150238">
    <property type="component" value="Unassembled WGS sequence"/>
</dbReference>
<dbReference type="SUPFAM" id="SSF56112">
    <property type="entry name" value="Protein kinase-like (PK-like)"/>
    <property type="match status" value="1"/>
</dbReference>
<proteinExistence type="predicted"/>
<dbReference type="AlphaFoldDB" id="A0A9W8ZQZ3"/>
<dbReference type="InterPro" id="IPR000719">
    <property type="entry name" value="Prot_kinase_dom"/>
</dbReference>
<protein>
    <submittedName>
        <fullName evidence="2">Kinase-like domain-containing protein</fullName>
    </submittedName>
</protein>
<evidence type="ECO:0000313" key="3">
    <source>
        <dbReference type="Proteomes" id="UP001150238"/>
    </source>
</evidence>
<dbReference type="GO" id="GO:0004672">
    <property type="term" value="F:protein kinase activity"/>
    <property type="evidence" value="ECO:0007669"/>
    <property type="project" value="InterPro"/>
</dbReference>
<dbReference type="InterPro" id="IPR050167">
    <property type="entry name" value="Ser_Thr_protein_kinase"/>
</dbReference>
<dbReference type="GO" id="GO:0005524">
    <property type="term" value="F:ATP binding"/>
    <property type="evidence" value="ECO:0007669"/>
    <property type="project" value="InterPro"/>
</dbReference>
<accession>A0A9W8ZQZ3</accession>
<feature type="domain" description="Protein kinase" evidence="1">
    <location>
        <begin position="1"/>
        <end position="290"/>
    </location>
</feature>